<dbReference type="InterPro" id="IPR010679">
    <property type="entry name" value="DUF1254"/>
</dbReference>
<sequence length="467" mass="52526" precursor="true">MGMKNSLALISAILVFAVIIGAESTSVTSNYEEAREVARQAYIFAFPMLENYRTMVLQAVIPNSFNEFEHLQGLLGPEFREIARPNNDMLFSAAWLDLRNEPVIIEIPSICERYFSVQFIDMYTHNFAYAGTRTTGCRKLTVMISGPSCFVEIPNEIDEVFTSEGNFVFCKVRISVNPELEGDIDAVAKIQDSFKIRPYGAFCGSQTSSAVEPIAFPPFSQEKAESAGFISYLNFLLGQLEIHPSERALIERFSLIGIGPNLPFSENDLQPEMIIAIEKGIEDAMRIIFRPSEKMGVTKNGWNLTKRIFGSRQQMQGKYEIRAAAAYMGLYGNDLEEAYYPTSYVDADNEAYDGSKYDYRIHFESHEIPPTEPGGFWSITVYGDDEFMVPNPIDRYSIGNRSRLLYNDDGSLDIYIQHDSPGIDLESNWLPAPDGPFSLSLRMYLPSPGALDPLYCPPGVEKGRPRD</sequence>
<gene>
    <name evidence="3" type="ORF">Theba_2372</name>
</gene>
<evidence type="ECO:0000313" key="4">
    <source>
        <dbReference type="Proteomes" id="UP000002881"/>
    </source>
</evidence>
<dbReference type="PANTHER" id="PTHR36509:SF2">
    <property type="entry name" value="BLL3101 PROTEIN"/>
    <property type="match status" value="1"/>
</dbReference>
<dbReference type="Proteomes" id="UP000002881">
    <property type="component" value="Chromosome"/>
</dbReference>
<dbReference type="Pfam" id="PF06863">
    <property type="entry name" value="DUF1254"/>
    <property type="match status" value="1"/>
</dbReference>
<dbReference type="EMBL" id="CP003532">
    <property type="protein sequence ID" value="AFK07992.1"/>
    <property type="molecule type" value="Genomic_DNA"/>
</dbReference>
<protein>
    <recommendedName>
        <fullName evidence="5">DUF1254 domain-containing protein</fullName>
    </recommendedName>
</protein>
<accession>I2F7T9</accession>
<dbReference type="InterPro" id="IPR037050">
    <property type="entry name" value="DUF1254_sf"/>
</dbReference>
<dbReference type="InterPro" id="IPR037049">
    <property type="entry name" value="DUF1214_C_sf"/>
</dbReference>
<dbReference type="Pfam" id="PF06742">
    <property type="entry name" value="DUF1214"/>
    <property type="match status" value="1"/>
</dbReference>
<reference evidence="3 4" key="1">
    <citation type="journal article" date="2012" name="Genome Biol. Evol.">
        <title>Genome Sequence of the Mesophilic Thermotogales Bacterium Mesotoga prima MesG1.Ag.4.2 Reveals the Largest Thermotogales Genome To Date.</title>
        <authorList>
            <person name="Zhaxybayeva O."/>
            <person name="Swithers K.S."/>
            <person name="Foght J."/>
            <person name="Green A.G."/>
            <person name="Bruce D."/>
            <person name="Detter C."/>
            <person name="Han S."/>
            <person name="Teshima H."/>
            <person name="Han J."/>
            <person name="Woyke T."/>
            <person name="Pitluck S."/>
            <person name="Nolan M."/>
            <person name="Ivanova N."/>
            <person name="Pati A."/>
            <person name="Land M.L."/>
            <person name="Dlutek M."/>
            <person name="Doolittle W.F."/>
            <person name="Noll K.M."/>
            <person name="Nesbo C.L."/>
        </authorList>
    </citation>
    <scope>NUCLEOTIDE SEQUENCE [LARGE SCALE GENOMIC DNA]</scope>
    <source>
        <strain evidence="4">mesG1.Ag.4.2</strain>
    </source>
</reference>
<feature type="domain" description="DUF1254" evidence="2">
    <location>
        <begin position="65"/>
        <end position="198"/>
    </location>
</feature>
<evidence type="ECO:0000313" key="3">
    <source>
        <dbReference type="EMBL" id="AFK07992.1"/>
    </source>
</evidence>
<name>I2F7T9_9BACT</name>
<dbReference type="SUPFAM" id="SSF160935">
    <property type="entry name" value="VPA0735-like"/>
    <property type="match status" value="1"/>
</dbReference>
<dbReference type="eggNOG" id="COG5361">
    <property type="taxonomic scope" value="Bacteria"/>
</dbReference>
<evidence type="ECO:0000259" key="2">
    <source>
        <dbReference type="Pfam" id="PF06863"/>
    </source>
</evidence>
<keyword evidence="4" id="KW-1185">Reference proteome</keyword>
<dbReference type="STRING" id="660470.Theba_2372"/>
<proteinExistence type="predicted"/>
<dbReference type="AlphaFoldDB" id="I2F7T9"/>
<dbReference type="GeneID" id="87108088"/>
<dbReference type="KEGG" id="mpg:Theba_2372"/>
<dbReference type="HOGENOM" id="CLU_027269_1_1_0"/>
<evidence type="ECO:0000259" key="1">
    <source>
        <dbReference type="Pfam" id="PF06742"/>
    </source>
</evidence>
<organism evidence="3 4">
    <name type="scientific">Mesotoga prima MesG1.Ag.4.2</name>
    <dbReference type="NCBI Taxonomy" id="660470"/>
    <lineage>
        <taxon>Bacteria</taxon>
        <taxon>Thermotogati</taxon>
        <taxon>Thermotogota</taxon>
        <taxon>Thermotogae</taxon>
        <taxon>Kosmotogales</taxon>
        <taxon>Kosmotogaceae</taxon>
        <taxon>Mesotoga</taxon>
    </lineage>
</organism>
<dbReference type="Gene3D" id="2.60.40.1610">
    <property type="entry name" value="Domain of unknown function DUF1254"/>
    <property type="match status" value="1"/>
</dbReference>
<dbReference type="InterPro" id="IPR010621">
    <property type="entry name" value="DUF1214"/>
</dbReference>
<dbReference type="PANTHER" id="PTHR36509">
    <property type="entry name" value="BLL3101 PROTEIN"/>
    <property type="match status" value="1"/>
</dbReference>
<dbReference type="RefSeq" id="WP_014731738.1">
    <property type="nucleotide sequence ID" value="NC_017934.1"/>
</dbReference>
<dbReference type="Gene3D" id="2.60.120.600">
    <property type="entry name" value="Domain of unknown function DUF1214, C-terminal domain"/>
    <property type="match status" value="1"/>
</dbReference>
<evidence type="ECO:0008006" key="5">
    <source>
        <dbReference type="Google" id="ProtNLM"/>
    </source>
</evidence>
<feature type="domain" description="DUF1214" evidence="1">
    <location>
        <begin position="337"/>
        <end position="447"/>
    </location>
</feature>